<comment type="caution">
    <text evidence="3">The sequence shown here is derived from an EMBL/GenBank/DDBJ whole genome shotgun (WGS) entry which is preliminary data.</text>
</comment>
<evidence type="ECO:0000256" key="1">
    <source>
        <dbReference type="SAM" id="Phobius"/>
    </source>
</evidence>
<dbReference type="EMBL" id="DRGM01000046">
    <property type="protein sequence ID" value="HEA15634.1"/>
    <property type="molecule type" value="Genomic_DNA"/>
</dbReference>
<keyword evidence="1" id="KW-1133">Transmembrane helix</keyword>
<dbReference type="InterPro" id="IPR051531">
    <property type="entry name" value="N-acetyltransferase"/>
</dbReference>
<dbReference type="AlphaFoldDB" id="A0A7V1CWS9"/>
<name>A0A7V1CWS9_9GAMM</name>
<accession>A0A7V1CWS9</accession>
<feature type="domain" description="N-acetyltransferase" evidence="2">
    <location>
        <begin position="9"/>
        <end position="154"/>
    </location>
</feature>
<proteinExistence type="predicted"/>
<gene>
    <name evidence="3" type="ORF">ENH88_04135</name>
</gene>
<evidence type="ECO:0000259" key="2">
    <source>
        <dbReference type="Pfam" id="PF13302"/>
    </source>
</evidence>
<dbReference type="SUPFAM" id="SSF55729">
    <property type="entry name" value="Acyl-CoA N-acyltransferases (Nat)"/>
    <property type="match status" value="1"/>
</dbReference>
<dbReference type="Proteomes" id="UP000886188">
    <property type="component" value="Unassembled WGS sequence"/>
</dbReference>
<keyword evidence="1" id="KW-0472">Membrane</keyword>
<feature type="transmembrane region" description="Helical" evidence="1">
    <location>
        <begin position="66"/>
        <end position="85"/>
    </location>
</feature>
<protein>
    <submittedName>
        <fullName evidence="3">N-acetyltransferase</fullName>
    </submittedName>
</protein>
<sequence>MNNEFALSRITLKPIKHKDCSALWAILSEPLVAQYNDYALPLTRNDVKQLIQDDITGMYEGNTLRLGMYLLNTSTLIGCIGLYGIEAGSAWLGFELSVDYWGDGFMSEALAFMLTNIAAVVAQLGNESNITNLQAKVATENTQSQQLLRRFKFTHVASEHWLYKF</sequence>
<dbReference type="RefSeq" id="WP_304179798.1">
    <property type="nucleotide sequence ID" value="NZ_DRGM01000046.1"/>
</dbReference>
<reference evidence="3" key="1">
    <citation type="journal article" date="2020" name="mSystems">
        <title>Genome- and Community-Level Interaction Insights into Carbon Utilization and Element Cycling Functions of Hydrothermarchaeota in Hydrothermal Sediment.</title>
        <authorList>
            <person name="Zhou Z."/>
            <person name="Liu Y."/>
            <person name="Xu W."/>
            <person name="Pan J."/>
            <person name="Luo Z.H."/>
            <person name="Li M."/>
        </authorList>
    </citation>
    <scope>NUCLEOTIDE SEQUENCE [LARGE SCALE GENOMIC DNA]</scope>
    <source>
        <strain evidence="3">HyVt-346</strain>
    </source>
</reference>
<dbReference type="Gene3D" id="3.40.630.30">
    <property type="match status" value="1"/>
</dbReference>
<dbReference type="PANTHER" id="PTHR43792:SF1">
    <property type="entry name" value="N-ACETYLTRANSFERASE DOMAIN-CONTAINING PROTEIN"/>
    <property type="match status" value="1"/>
</dbReference>
<dbReference type="InterPro" id="IPR000182">
    <property type="entry name" value="GNAT_dom"/>
</dbReference>
<feature type="transmembrane region" description="Helical" evidence="1">
    <location>
        <begin position="105"/>
        <end position="124"/>
    </location>
</feature>
<evidence type="ECO:0000313" key="3">
    <source>
        <dbReference type="EMBL" id="HEA15634.1"/>
    </source>
</evidence>
<dbReference type="GO" id="GO:0016747">
    <property type="term" value="F:acyltransferase activity, transferring groups other than amino-acyl groups"/>
    <property type="evidence" value="ECO:0007669"/>
    <property type="project" value="InterPro"/>
</dbReference>
<organism evidence="3">
    <name type="scientific">Pseudoalteromonas prydzensis</name>
    <dbReference type="NCBI Taxonomy" id="182141"/>
    <lineage>
        <taxon>Bacteria</taxon>
        <taxon>Pseudomonadati</taxon>
        <taxon>Pseudomonadota</taxon>
        <taxon>Gammaproteobacteria</taxon>
        <taxon>Alteromonadales</taxon>
        <taxon>Pseudoalteromonadaceae</taxon>
        <taxon>Pseudoalteromonas</taxon>
    </lineage>
</organism>
<dbReference type="PANTHER" id="PTHR43792">
    <property type="entry name" value="GNAT FAMILY, PUTATIVE (AFU_ORTHOLOGUE AFUA_3G00765)-RELATED-RELATED"/>
    <property type="match status" value="1"/>
</dbReference>
<keyword evidence="1" id="KW-0812">Transmembrane</keyword>
<dbReference type="InterPro" id="IPR016181">
    <property type="entry name" value="Acyl_CoA_acyltransferase"/>
</dbReference>
<dbReference type="Pfam" id="PF13302">
    <property type="entry name" value="Acetyltransf_3"/>
    <property type="match status" value="1"/>
</dbReference>